<keyword evidence="2" id="KW-0067">ATP-binding</keyword>
<feature type="transmembrane region" description="Helical" evidence="3">
    <location>
        <begin position="497"/>
        <end position="519"/>
    </location>
</feature>
<dbReference type="InterPro" id="IPR027417">
    <property type="entry name" value="P-loop_NTPase"/>
</dbReference>
<sequence length="538" mass="61055">MIPLPAIRKSLVVASMKNDDVSWLDQFFPDWYKRIYVVNDEHAKWPVPRNKGRESMVYLTYIIDNYDNLPDSILFIHSQRYQWHNDDPYYDGVPMLRNFQFPYLQKQGYVNLRCAWVLGCPEEIHPYSDTHREAVHAGEYFKTGFMELFPGVEVPEVVGVSCCAQFGVTSWKIRERPKSDYVQFRKWLLETPLTDDLSGRIMEYSWHMIFGKEAIHCPTAEECYCKVFGLCNLVCPSEGQCNGRYVLPQYSTLPKGWPTKEKNKNNMLIIGLTGSIATGKSTVSSILSSPPYALPIVDTDLLARKVVEPGTSGYNAIVSYFGPSTPDLLLPPSPEDASGSRRALNRPALGRRVFGTTEERKRDRTILNKIVHPAVRWEVYKALLYYYLRGHWAVVLDVPLLFESGMDLICGTVVVVGVSDPAVQMARLRARDTHLTAEDAENRVRSQGDVKGKVEKAEFRGTADARGVIVWNDGDRVDLEREVQRAVQTIGGSSPKWWAWVLLLAPPLGVGVAAWNLAVNYSTRRRWERKAAAEKAKL</sequence>
<dbReference type="SUPFAM" id="SSF52540">
    <property type="entry name" value="P-loop containing nucleoside triphosphate hydrolases"/>
    <property type="match status" value="1"/>
</dbReference>
<dbReference type="InterPro" id="IPR001977">
    <property type="entry name" value="Depp_CoAkinase"/>
</dbReference>
<dbReference type="GO" id="GO:0015937">
    <property type="term" value="P:coenzyme A biosynthetic process"/>
    <property type="evidence" value="ECO:0007669"/>
    <property type="project" value="InterPro"/>
</dbReference>
<proteinExistence type="inferred from homology"/>
<dbReference type="GO" id="GO:0004140">
    <property type="term" value="F:dephospho-CoA kinase activity"/>
    <property type="evidence" value="ECO:0007669"/>
    <property type="project" value="InterPro"/>
</dbReference>
<dbReference type="AlphaFoldDB" id="A0A0F8US27"/>
<dbReference type="HAMAP" id="MF_00376">
    <property type="entry name" value="Dephospho_CoA_kinase"/>
    <property type="match status" value="1"/>
</dbReference>
<evidence type="ECO:0000313" key="5">
    <source>
        <dbReference type="Proteomes" id="UP000034291"/>
    </source>
</evidence>
<keyword evidence="3" id="KW-0812">Transmembrane</keyword>
<gene>
    <name evidence="4" type="ORF">ARAM_006514</name>
</gene>
<dbReference type="OrthoDB" id="426718at2759"/>
<keyword evidence="5" id="KW-1185">Reference proteome</keyword>
<dbReference type="STRING" id="308745.A0A0F8US27"/>
<dbReference type="EMBL" id="JZBS01003769">
    <property type="protein sequence ID" value="KKK13646.1"/>
    <property type="molecule type" value="Genomic_DNA"/>
</dbReference>
<dbReference type="PROSITE" id="PS51219">
    <property type="entry name" value="DPCK"/>
    <property type="match status" value="1"/>
</dbReference>
<evidence type="ECO:0000256" key="2">
    <source>
        <dbReference type="ARBA" id="ARBA00022840"/>
    </source>
</evidence>
<dbReference type="Gene3D" id="3.40.50.300">
    <property type="entry name" value="P-loop containing nucleotide triphosphate hydrolases"/>
    <property type="match status" value="1"/>
</dbReference>
<protein>
    <recommendedName>
        <fullName evidence="6">Dephospho-CoA kinase</fullName>
    </recommendedName>
</protein>
<dbReference type="GO" id="GO:0005524">
    <property type="term" value="F:ATP binding"/>
    <property type="evidence" value="ECO:0007669"/>
    <property type="project" value="UniProtKB-KW"/>
</dbReference>
<dbReference type="PANTHER" id="PTHR37490">
    <property type="entry name" value="EXPRESSED PROTEIN"/>
    <property type="match status" value="1"/>
</dbReference>
<evidence type="ECO:0000256" key="1">
    <source>
        <dbReference type="ARBA" id="ARBA00022741"/>
    </source>
</evidence>
<reference evidence="4 5" key="1">
    <citation type="submission" date="2015-02" db="EMBL/GenBank/DDBJ databases">
        <title>Draft Genome Sequences of Two Closely-Related Aflatoxigenic Aspergillus Species Obtained from the Cote d'Ivoire.</title>
        <authorList>
            <person name="Moore G.G."/>
            <person name="Beltz S.B."/>
            <person name="Mack B.M."/>
        </authorList>
    </citation>
    <scope>NUCLEOTIDE SEQUENCE [LARGE SCALE GENOMIC DNA]</scope>
    <source>
        <strain evidence="4 5">SRRC1468</strain>
    </source>
</reference>
<name>A0A0F8US27_9EURO</name>
<comment type="caution">
    <text evidence="4">The sequence shown here is derived from an EMBL/GenBank/DDBJ whole genome shotgun (WGS) entry which is preliminary data.</text>
</comment>
<accession>A0A0F8US27</accession>
<evidence type="ECO:0000313" key="4">
    <source>
        <dbReference type="EMBL" id="KKK13646.1"/>
    </source>
</evidence>
<dbReference type="PANTHER" id="PTHR37490:SF3">
    <property type="entry name" value="DUF3431 DOMAIN CONTAINING PROTEIN"/>
    <property type="match status" value="1"/>
</dbReference>
<evidence type="ECO:0000256" key="3">
    <source>
        <dbReference type="SAM" id="Phobius"/>
    </source>
</evidence>
<dbReference type="Pfam" id="PF11913">
    <property type="entry name" value="DUF3431"/>
    <property type="match status" value="1"/>
</dbReference>
<dbReference type="FunFam" id="3.40.50.300:FF:001227">
    <property type="entry name" value="Dephospho-CoA kinase CAB5"/>
    <property type="match status" value="1"/>
</dbReference>
<dbReference type="NCBIfam" id="TIGR00152">
    <property type="entry name" value="dephospho-CoA kinase"/>
    <property type="match status" value="1"/>
</dbReference>
<keyword evidence="1" id="KW-0547">Nucleotide-binding</keyword>
<keyword evidence="3" id="KW-0472">Membrane</keyword>
<evidence type="ECO:0008006" key="6">
    <source>
        <dbReference type="Google" id="ProtNLM"/>
    </source>
</evidence>
<keyword evidence="3" id="KW-1133">Transmembrane helix</keyword>
<dbReference type="Proteomes" id="UP000034291">
    <property type="component" value="Unassembled WGS sequence"/>
</dbReference>
<organism evidence="4 5">
    <name type="scientific">Aspergillus rambellii</name>
    <dbReference type="NCBI Taxonomy" id="308745"/>
    <lineage>
        <taxon>Eukaryota</taxon>
        <taxon>Fungi</taxon>
        <taxon>Dikarya</taxon>
        <taxon>Ascomycota</taxon>
        <taxon>Pezizomycotina</taxon>
        <taxon>Eurotiomycetes</taxon>
        <taxon>Eurotiomycetidae</taxon>
        <taxon>Eurotiales</taxon>
        <taxon>Aspergillaceae</taxon>
        <taxon>Aspergillus</taxon>
        <taxon>Aspergillus subgen. Nidulantes</taxon>
    </lineage>
</organism>
<dbReference type="InterPro" id="IPR021838">
    <property type="entry name" value="DUF3431"/>
</dbReference>
<dbReference type="CDD" id="cd02022">
    <property type="entry name" value="DPCK"/>
    <property type="match status" value="1"/>
</dbReference>
<dbReference type="Pfam" id="PF01121">
    <property type="entry name" value="CoaE"/>
    <property type="match status" value="1"/>
</dbReference>